<dbReference type="InterPro" id="IPR044957">
    <property type="entry name" value="Ribosomal_bL32_bact"/>
</dbReference>
<dbReference type="PANTHER" id="PTHR35534:SF1">
    <property type="entry name" value="LARGE RIBOSOMAL SUBUNIT PROTEIN BL32"/>
    <property type="match status" value="1"/>
</dbReference>
<reference evidence="4" key="1">
    <citation type="submission" date="2019-08" db="EMBL/GenBank/DDBJ databases">
        <authorList>
            <person name="Kucharzyk K."/>
            <person name="Murdoch R.W."/>
            <person name="Higgins S."/>
            <person name="Loffler F."/>
        </authorList>
    </citation>
    <scope>NUCLEOTIDE SEQUENCE</scope>
</reference>
<proteinExistence type="inferred from homology"/>
<dbReference type="SUPFAM" id="SSF57829">
    <property type="entry name" value="Zn-binding ribosomal proteins"/>
    <property type="match status" value="1"/>
</dbReference>
<name>A0A645CHL2_9ZZZZ</name>
<keyword evidence="3" id="KW-0687">Ribonucleoprotein</keyword>
<comment type="similarity">
    <text evidence="1">Belongs to the bacterial ribosomal protein bL32 family.</text>
</comment>
<keyword evidence="2 4" id="KW-0689">Ribosomal protein</keyword>
<dbReference type="InterPro" id="IPR002677">
    <property type="entry name" value="Ribosomal_bL32"/>
</dbReference>
<dbReference type="PANTHER" id="PTHR35534">
    <property type="entry name" value="50S RIBOSOMAL PROTEIN L32"/>
    <property type="match status" value="1"/>
</dbReference>
<dbReference type="Pfam" id="PF01783">
    <property type="entry name" value="Ribosomal_L32p"/>
    <property type="match status" value="1"/>
</dbReference>
<gene>
    <name evidence="4" type="primary">rpmF_24</name>
    <name evidence="4" type="ORF">SDC9_123435</name>
</gene>
<organism evidence="4">
    <name type="scientific">bioreactor metagenome</name>
    <dbReference type="NCBI Taxonomy" id="1076179"/>
    <lineage>
        <taxon>unclassified sequences</taxon>
        <taxon>metagenomes</taxon>
        <taxon>ecological metagenomes</taxon>
    </lineage>
</organism>
<evidence type="ECO:0000256" key="3">
    <source>
        <dbReference type="ARBA" id="ARBA00023274"/>
    </source>
</evidence>
<dbReference type="EMBL" id="VSSQ01027281">
    <property type="protein sequence ID" value="MPM76437.1"/>
    <property type="molecule type" value="Genomic_DNA"/>
</dbReference>
<dbReference type="GO" id="GO:0015934">
    <property type="term" value="C:large ribosomal subunit"/>
    <property type="evidence" value="ECO:0007669"/>
    <property type="project" value="InterPro"/>
</dbReference>
<evidence type="ECO:0000256" key="1">
    <source>
        <dbReference type="ARBA" id="ARBA00008560"/>
    </source>
</evidence>
<dbReference type="NCBIfam" id="TIGR01031">
    <property type="entry name" value="rpmF_bact"/>
    <property type="match status" value="1"/>
</dbReference>
<comment type="caution">
    <text evidence="4">The sequence shown here is derived from an EMBL/GenBank/DDBJ whole genome shotgun (WGS) entry which is preliminary data.</text>
</comment>
<evidence type="ECO:0000256" key="2">
    <source>
        <dbReference type="ARBA" id="ARBA00022980"/>
    </source>
</evidence>
<dbReference type="GO" id="GO:0003735">
    <property type="term" value="F:structural constituent of ribosome"/>
    <property type="evidence" value="ECO:0007669"/>
    <property type="project" value="InterPro"/>
</dbReference>
<dbReference type="GO" id="GO:0006412">
    <property type="term" value="P:translation"/>
    <property type="evidence" value="ECO:0007669"/>
    <property type="project" value="InterPro"/>
</dbReference>
<dbReference type="HAMAP" id="MF_00340">
    <property type="entry name" value="Ribosomal_bL32"/>
    <property type="match status" value="1"/>
</dbReference>
<sequence length="68" mass="7477">MATPKSRVSHARTHKRKANWLGSATAPGLTTCPHCGEIIMNYRACPECGYYRGRKVVKTGEEVVAEEA</sequence>
<evidence type="ECO:0000313" key="4">
    <source>
        <dbReference type="EMBL" id="MPM76437.1"/>
    </source>
</evidence>
<protein>
    <submittedName>
        <fullName evidence="4">50S ribosomal protein L32</fullName>
    </submittedName>
</protein>
<dbReference type="InterPro" id="IPR011332">
    <property type="entry name" value="Ribosomal_zn-bd"/>
</dbReference>
<dbReference type="AlphaFoldDB" id="A0A645CHL2"/>
<accession>A0A645CHL2</accession>